<accession>A0AA38J6U8</accession>
<name>A0AA38J6U8_9CUCU</name>
<proteinExistence type="predicted"/>
<gene>
    <name evidence="2" type="ORF">Zmor_002619</name>
</gene>
<organism evidence="2 3">
    <name type="scientific">Zophobas morio</name>
    <dbReference type="NCBI Taxonomy" id="2755281"/>
    <lineage>
        <taxon>Eukaryota</taxon>
        <taxon>Metazoa</taxon>
        <taxon>Ecdysozoa</taxon>
        <taxon>Arthropoda</taxon>
        <taxon>Hexapoda</taxon>
        <taxon>Insecta</taxon>
        <taxon>Pterygota</taxon>
        <taxon>Neoptera</taxon>
        <taxon>Endopterygota</taxon>
        <taxon>Coleoptera</taxon>
        <taxon>Polyphaga</taxon>
        <taxon>Cucujiformia</taxon>
        <taxon>Tenebrionidae</taxon>
        <taxon>Zophobas</taxon>
    </lineage>
</organism>
<reference evidence="2" key="1">
    <citation type="journal article" date="2023" name="G3 (Bethesda)">
        <title>Whole genome assemblies of Zophobas morio and Tenebrio molitor.</title>
        <authorList>
            <person name="Kaur S."/>
            <person name="Stinson S.A."/>
            <person name="diCenzo G.C."/>
        </authorList>
    </citation>
    <scope>NUCLEOTIDE SEQUENCE</scope>
    <source>
        <strain evidence="2">QUZm001</strain>
    </source>
</reference>
<dbReference type="AlphaFoldDB" id="A0AA38J6U8"/>
<comment type="caution">
    <text evidence="2">The sequence shown here is derived from an EMBL/GenBank/DDBJ whole genome shotgun (WGS) entry which is preliminary data.</text>
</comment>
<evidence type="ECO:0000256" key="1">
    <source>
        <dbReference type="SAM" id="MobiDB-lite"/>
    </source>
</evidence>
<feature type="region of interest" description="Disordered" evidence="1">
    <location>
        <begin position="59"/>
        <end position="78"/>
    </location>
</feature>
<evidence type="ECO:0000313" key="2">
    <source>
        <dbReference type="EMBL" id="KAJ3667219.1"/>
    </source>
</evidence>
<protein>
    <submittedName>
        <fullName evidence="2">Uncharacterized protein</fullName>
    </submittedName>
</protein>
<sequence>MKAAFLFFSRFSRKTYLAMRGGVSCGYVSRRNYYRLMCGTGVLCSSHYSQQKVVKQNNTTLPRSGGVDVGPRAAPSNGERTARDDFMWFHANITCVGVVRL</sequence>
<evidence type="ECO:0000313" key="3">
    <source>
        <dbReference type="Proteomes" id="UP001168821"/>
    </source>
</evidence>
<keyword evidence="3" id="KW-1185">Reference proteome</keyword>
<dbReference type="EMBL" id="JALNTZ010000001">
    <property type="protein sequence ID" value="KAJ3667219.1"/>
    <property type="molecule type" value="Genomic_DNA"/>
</dbReference>
<dbReference type="Proteomes" id="UP001168821">
    <property type="component" value="Unassembled WGS sequence"/>
</dbReference>